<dbReference type="AlphaFoldDB" id="A0A6A5BMP1"/>
<evidence type="ECO:0000313" key="3">
    <source>
        <dbReference type="Proteomes" id="UP000444721"/>
    </source>
</evidence>
<sequence length="311" mass="36487">MFRHSKGDVGEVIVVSSNYVPNQRKTWTAKVPNDQFVATQTQTNNSSDSSLLKRNEETISSTSGFENLLKSNAWESIVEKPDHSTEEELLRRENATLKRELESYKLKLSCQKEENLALSASLFSIQEEVKKMRSIIKKKDNELKQQQEKLEAILSNSDTRLFKVMPKSPQESIMKREVESLRNRLKNTEEKVEGLKATKKELEKHIEMLSSQLQNERITNSYLQEQAKQTITQMAEERDKTETFKDYYNYYTQNRDNLEHGDLEEQFEQLILAKQELESKLFKREEQLFDLTMKYEALRTEHVLNCTTNNK</sequence>
<dbReference type="OMA" id="KFESARC"/>
<organism evidence="2 3">
    <name type="scientific">Naegleria fowleri</name>
    <name type="common">Brain eating amoeba</name>
    <dbReference type="NCBI Taxonomy" id="5763"/>
    <lineage>
        <taxon>Eukaryota</taxon>
        <taxon>Discoba</taxon>
        <taxon>Heterolobosea</taxon>
        <taxon>Tetramitia</taxon>
        <taxon>Eutetramitia</taxon>
        <taxon>Vahlkampfiidae</taxon>
        <taxon>Naegleria</taxon>
    </lineage>
</organism>
<reference evidence="2 3" key="1">
    <citation type="journal article" date="2019" name="Sci. Rep.">
        <title>Nanopore sequencing improves the draft genome of the human pathogenic amoeba Naegleria fowleri.</title>
        <authorList>
            <person name="Liechti N."/>
            <person name="Schurch N."/>
            <person name="Bruggmann R."/>
            <person name="Wittwer M."/>
        </authorList>
    </citation>
    <scope>NUCLEOTIDE SEQUENCE [LARGE SCALE GENOMIC DNA]</scope>
    <source>
        <strain evidence="2 3">ATCC 30894</strain>
    </source>
</reference>
<accession>A0A6A5BMP1</accession>
<protein>
    <submittedName>
        <fullName evidence="2">Uncharacterized protein</fullName>
    </submittedName>
</protein>
<dbReference type="EMBL" id="VFQX01000053">
    <property type="protein sequence ID" value="KAF0974179.1"/>
    <property type="molecule type" value="Genomic_DNA"/>
</dbReference>
<evidence type="ECO:0000256" key="1">
    <source>
        <dbReference type="SAM" id="Coils"/>
    </source>
</evidence>
<dbReference type="OrthoDB" id="10379255at2759"/>
<gene>
    <name evidence="2" type="ORF">FDP41_006789</name>
</gene>
<dbReference type="RefSeq" id="XP_044558892.1">
    <property type="nucleotide sequence ID" value="XM_044710461.1"/>
</dbReference>
<dbReference type="VEuPathDB" id="AmoebaDB:NF0045360"/>
<keyword evidence="3" id="KW-1185">Reference proteome</keyword>
<dbReference type="VEuPathDB" id="AmoebaDB:FDP41_006789"/>
<name>A0A6A5BMP1_NAEFO</name>
<comment type="caution">
    <text evidence="2">The sequence shown here is derived from an EMBL/GenBank/DDBJ whole genome shotgun (WGS) entry which is preliminary data.</text>
</comment>
<evidence type="ECO:0000313" key="2">
    <source>
        <dbReference type="EMBL" id="KAF0974179.1"/>
    </source>
</evidence>
<keyword evidence="1" id="KW-0175">Coiled coil</keyword>
<dbReference type="Proteomes" id="UP000444721">
    <property type="component" value="Unassembled WGS sequence"/>
</dbReference>
<dbReference type="VEuPathDB" id="AmoebaDB:NfTy_075280"/>
<dbReference type="GeneID" id="68114007"/>
<feature type="coiled-coil region" evidence="1">
    <location>
        <begin position="87"/>
        <end position="219"/>
    </location>
</feature>
<proteinExistence type="predicted"/>